<accession>A0A7R8WA26</accession>
<keyword evidence="3" id="KW-0812">Transmembrane</keyword>
<evidence type="ECO:0000256" key="5">
    <source>
        <dbReference type="ARBA" id="ARBA00023136"/>
    </source>
</evidence>
<proteinExistence type="predicted"/>
<keyword evidence="5" id="KW-0472">Membrane</keyword>
<evidence type="ECO:0000313" key="6">
    <source>
        <dbReference type="EMBL" id="CAD7227144.1"/>
    </source>
</evidence>
<evidence type="ECO:0000256" key="2">
    <source>
        <dbReference type="ARBA" id="ARBA00022597"/>
    </source>
</evidence>
<dbReference type="AlphaFoldDB" id="A0A7R8WA26"/>
<keyword evidence="2" id="KW-0813">Transport</keyword>
<gene>
    <name evidence="6" type="ORF">CTOB1V02_LOCUS5053</name>
</gene>
<reference evidence="6" key="1">
    <citation type="submission" date="2020-11" db="EMBL/GenBank/DDBJ databases">
        <authorList>
            <person name="Tran Van P."/>
        </authorList>
    </citation>
    <scope>NUCLEOTIDE SEQUENCE</scope>
</reference>
<dbReference type="PANTHER" id="PTHR10231">
    <property type="entry name" value="NUCLEOTIDE-SUGAR TRANSMEMBRANE TRANSPORTER"/>
    <property type="match status" value="1"/>
</dbReference>
<dbReference type="GO" id="GO:0015165">
    <property type="term" value="F:pyrimidine nucleotide-sugar transmembrane transporter activity"/>
    <property type="evidence" value="ECO:0007669"/>
    <property type="project" value="InterPro"/>
</dbReference>
<organism evidence="6">
    <name type="scientific">Cyprideis torosa</name>
    <dbReference type="NCBI Taxonomy" id="163714"/>
    <lineage>
        <taxon>Eukaryota</taxon>
        <taxon>Metazoa</taxon>
        <taxon>Ecdysozoa</taxon>
        <taxon>Arthropoda</taxon>
        <taxon>Crustacea</taxon>
        <taxon>Oligostraca</taxon>
        <taxon>Ostracoda</taxon>
        <taxon>Podocopa</taxon>
        <taxon>Podocopida</taxon>
        <taxon>Cytherocopina</taxon>
        <taxon>Cytheroidea</taxon>
        <taxon>Cytherideidae</taxon>
        <taxon>Cyprideis</taxon>
    </lineage>
</organism>
<keyword evidence="4" id="KW-1133">Transmembrane helix</keyword>
<sequence>MISRENSGKCSSPLSPAHCNRHLLSLDFTAICSKDLFPSKVSVIVFVLCIGLFINHGILVTASRMEGGRGDSYRYSTSTVVLLTEVVKLVASLLLYFSTSSQRILVRDIVLHYQLFIHYLVPAALYSVSNNLSFLNMTSFDPTTYFLFLQFRVARLSKGKEVDLHFQNICMYFDSIVCNCFLLCIHAAFRRNPEKLASSLVTWESIKEVGKPLVLMLILNNSAAGILTGFFLKTFNSILKTFASALELMFTAVLCWLIFGIPIDYTTVIAIFVVSYAILLYAQNPIKNEHVVSAGSSMRHY</sequence>
<evidence type="ECO:0000256" key="4">
    <source>
        <dbReference type="ARBA" id="ARBA00022989"/>
    </source>
</evidence>
<dbReference type="Pfam" id="PF04142">
    <property type="entry name" value="Nuc_sug_transp"/>
    <property type="match status" value="2"/>
</dbReference>
<dbReference type="GO" id="GO:0000139">
    <property type="term" value="C:Golgi membrane"/>
    <property type="evidence" value="ECO:0007669"/>
    <property type="project" value="InterPro"/>
</dbReference>
<dbReference type="InterPro" id="IPR007271">
    <property type="entry name" value="Nuc_sug_transpt"/>
</dbReference>
<name>A0A7R8WA26_9CRUS</name>
<dbReference type="EMBL" id="OB661047">
    <property type="protein sequence ID" value="CAD7227144.1"/>
    <property type="molecule type" value="Genomic_DNA"/>
</dbReference>
<comment type="subcellular location">
    <subcellularLocation>
        <location evidence="1">Membrane</location>
        <topology evidence="1">Multi-pass membrane protein</topology>
    </subcellularLocation>
</comment>
<keyword evidence="2" id="KW-0762">Sugar transport</keyword>
<evidence type="ECO:0000256" key="1">
    <source>
        <dbReference type="ARBA" id="ARBA00004141"/>
    </source>
</evidence>
<dbReference type="OrthoDB" id="419167at2759"/>
<evidence type="ECO:0000256" key="3">
    <source>
        <dbReference type="ARBA" id="ARBA00022692"/>
    </source>
</evidence>
<protein>
    <submittedName>
        <fullName evidence="6">Uncharacterized protein</fullName>
    </submittedName>
</protein>